<dbReference type="AlphaFoldDB" id="A0A2T5HZ69"/>
<name>A0A2T5HZ69_9PROT</name>
<dbReference type="Proteomes" id="UP000244128">
    <property type="component" value="Unassembled WGS sequence"/>
</dbReference>
<comment type="caution">
    <text evidence="1">The sequence shown here is derived from an EMBL/GenBank/DDBJ whole genome shotgun (WGS) entry which is preliminary data.</text>
</comment>
<evidence type="ECO:0000313" key="2">
    <source>
        <dbReference type="Proteomes" id="UP000244128"/>
    </source>
</evidence>
<dbReference type="Pfam" id="PF12094">
    <property type="entry name" value="DUF3570"/>
    <property type="match status" value="1"/>
</dbReference>
<dbReference type="EMBL" id="QAOI01000013">
    <property type="protein sequence ID" value="PTQ76778.1"/>
    <property type="molecule type" value="Genomic_DNA"/>
</dbReference>
<reference evidence="1 2" key="1">
    <citation type="submission" date="2018-04" db="EMBL/GenBank/DDBJ databases">
        <title>Active sludge and wastewater microbial communities from Klosterneuburg, Austria.</title>
        <authorList>
            <person name="Wagner M."/>
        </authorList>
    </citation>
    <scope>NUCLEOTIDE SEQUENCE [LARGE SCALE GENOMIC DNA]</scope>
    <source>
        <strain evidence="1 2">Nm49</strain>
    </source>
</reference>
<organism evidence="1 2">
    <name type="scientific">Nitrosomonas oligotropha</name>
    <dbReference type="NCBI Taxonomy" id="42354"/>
    <lineage>
        <taxon>Bacteria</taxon>
        <taxon>Pseudomonadati</taxon>
        <taxon>Pseudomonadota</taxon>
        <taxon>Betaproteobacteria</taxon>
        <taxon>Nitrosomonadales</taxon>
        <taxon>Nitrosomonadaceae</taxon>
        <taxon>Nitrosomonas</taxon>
    </lineage>
</organism>
<proteinExistence type="predicted"/>
<evidence type="ECO:0000313" key="1">
    <source>
        <dbReference type="EMBL" id="PTQ76778.1"/>
    </source>
</evidence>
<accession>A0A2T5HZ69</accession>
<protein>
    <submittedName>
        <fullName evidence="1">Uncharacterized protein DUF3570</fullName>
    </submittedName>
</protein>
<dbReference type="InterPro" id="IPR021953">
    <property type="entry name" value="DUF3570"/>
</dbReference>
<dbReference type="RefSeq" id="WP_258193020.1">
    <property type="nucleotide sequence ID" value="NZ_QAOI01000013.1"/>
</dbReference>
<sequence>MPPCQGGNHQSGTLEAPPVRSRNTLHALTSAALVLPGLLITPGHAVGKDRINFQYSRYQEGERNLYGVPSLKPISADVLHGSGIFSLTDRTKFSFGYTQDTWSGATPITITPLATDGGNRPYFNNGVVVGASPLINSNVLLDRDLNPIGRDSITKQSLGVVDTRSVMVMSSASPETRRQATFGLSHEWNEAVINVAGGFSRERDYKSSFGSIGGRLDFNQKLTSVKETLNNSSRSRDQAE</sequence>
<gene>
    <name evidence="1" type="ORF">C8R26_11323</name>
</gene>